<feature type="compositionally biased region" description="Acidic residues" evidence="10">
    <location>
        <begin position="137"/>
        <end position="155"/>
    </location>
</feature>
<keyword evidence="6 9" id="KW-0804">Transcription</keyword>
<keyword evidence="4 9" id="KW-0805">Transcription regulation</keyword>
<dbReference type="Gene3D" id="1.20.58.1710">
    <property type="match status" value="1"/>
</dbReference>
<dbReference type="Proteomes" id="UP000033140">
    <property type="component" value="Unassembled WGS sequence"/>
</dbReference>
<comment type="function">
    <text evidence="9">Component of the Mediator complex, a coactivator involved in the regulated transcription of nearly all RNA polymerase II-dependent genes. Mediator functions as a bridge to convey information from gene-specific regulatory proteins to the basal RNA polymerase II transcription machinery. Mediator is recruited to promoters by direct interactions with regulatory proteins and serves as a scaffold for the assembly of a functional preinitiation complex with RNA polymerase II and the general transcription factors.</text>
</comment>
<accession>A0A0E9NHK1</accession>
<dbReference type="OMA" id="EENTHQS"/>
<evidence type="ECO:0000313" key="12">
    <source>
        <dbReference type="Proteomes" id="UP000033140"/>
    </source>
</evidence>
<keyword evidence="12" id="KW-1185">Reference proteome</keyword>
<comment type="subcellular location">
    <subcellularLocation>
        <location evidence="1 9">Nucleus</location>
    </subcellularLocation>
</comment>
<dbReference type="InterPro" id="IPR019364">
    <property type="entry name" value="Mediatior_Med8_fun/met"/>
</dbReference>
<evidence type="ECO:0000256" key="4">
    <source>
        <dbReference type="ARBA" id="ARBA00023015"/>
    </source>
</evidence>
<comment type="caution">
    <text evidence="11">The sequence shown here is derived from an EMBL/GenBank/DDBJ whole genome shotgun (WGS) entry which is preliminary data.</text>
</comment>
<feature type="region of interest" description="Disordered" evidence="10">
    <location>
        <begin position="120"/>
        <end position="155"/>
    </location>
</feature>
<keyword evidence="5 9" id="KW-0010">Activator</keyword>
<dbReference type="GO" id="GO:0000978">
    <property type="term" value="F:RNA polymerase II cis-regulatory region sequence-specific DNA binding"/>
    <property type="evidence" value="ECO:0007669"/>
    <property type="project" value="TreeGrafter"/>
</dbReference>
<reference evidence="11 12" key="2">
    <citation type="journal article" date="2014" name="J. Gen. Appl. Microbiol.">
        <title>The early diverging ascomycetous budding yeast Saitoella complicata has three histone deacetylases belonging to the Clr6, Hos2, and Rpd3 lineages.</title>
        <authorList>
            <person name="Nishida H."/>
            <person name="Matsumoto T."/>
            <person name="Kondo S."/>
            <person name="Hamamoto M."/>
            <person name="Yoshikawa H."/>
        </authorList>
    </citation>
    <scope>NUCLEOTIDE SEQUENCE [LARGE SCALE GENOMIC DNA]</scope>
    <source>
        <strain evidence="11 12">NRRL Y-17804</strain>
    </source>
</reference>
<evidence type="ECO:0000256" key="3">
    <source>
        <dbReference type="ARBA" id="ARBA00020637"/>
    </source>
</evidence>
<dbReference type="AlphaFoldDB" id="A0A0E9NHK1"/>
<evidence type="ECO:0000313" key="11">
    <source>
        <dbReference type="EMBL" id="GAO49319.1"/>
    </source>
</evidence>
<dbReference type="Gene3D" id="6.10.250.2610">
    <property type="match status" value="1"/>
</dbReference>
<evidence type="ECO:0000256" key="9">
    <source>
        <dbReference type="RuleBase" id="RU364144"/>
    </source>
</evidence>
<evidence type="ECO:0000256" key="8">
    <source>
        <dbReference type="ARBA" id="ARBA00031261"/>
    </source>
</evidence>
<evidence type="ECO:0000256" key="6">
    <source>
        <dbReference type="ARBA" id="ARBA00023163"/>
    </source>
</evidence>
<name>A0A0E9NHK1_SAICN</name>
<comment type="similarity">
    <text evidence="2 9">Belongs to the Mediator complex subunit 8 family.</text>
</comment>
<dbReference type="Pfam" id="PF10232">
    <property type="entry name" value="Med8"/>
    <property type="match status" value="1"/>
</dbReference>
<evidence type="ECO:0000256" key="2">
    <source>
        <dbReference type="ARBA" id="ARBA00005716"/>
    </source>
</evidence>
<comment type="subunit">
    <text evidence="9">Component of the Mediator complex.</text>
</comment>
<dbReference type="GO" id="GO:0070847">
    <property type="term" value="C:core mediator complex"/>
    <property type="evidence" value="ECO:0007669"/>
    <property type="project" value="TreeGrafter"/>
</dbReference>
<protein>
    <recommendedName>
        <fullName evidence="3 9">Mediator of RNA polymerase II transcription subunit 8</fullName>
    </recommendedName>
    <alternativeName>
        <fullName evidence="8 9">Mediator complex subunit 8</fullName>
    </alternativeName>
</protein>
<dbReference type="PANTHER" id="PTHR13074:SF9">
    <property type="entry name" value="MEDIATOR OF RNA POLYMERASE II TRANSCRIPTION SUBUNIT 8"/>
    <property type="match status" value="1"/>
</dbReference>
<organism evidence="11 12">
    <name type="scientific">Saitoella complicata (strain BCRC 22490 / CBS 7301 / JCM 7358 / NBRC 10748 / NRRL Y-17804)</name>
    <dbReference type="NCBI Taxonomy" id="698492"/>
    <lineage>
        <taxon>Eukaryota</taxon>
        <taxon>Fungi</taxon>
        <taxon>Dikarya</taxon>
        <taxon>Ascomycota</taxon>
        <taxon>Taphrinomycotina</taxon>
        <taxon>Taphrinomycotina incertae sedis</taxon>
        <taxon>Saitoella</taxon>
    </lineage>
</organism>
<gene>
    <name evidence="9" type="primary">MED8</name>
    <name evidence="11" type="ORF">G7K_3470-t1</name>
</gene>
<dbReference type="GO" id="GO:0016592">
    <property type="term" value="C:mediator complex"/>
    <property type="evidence" value="ECO:0007669"/>
    <property type="project" value="InterPro"/>
</dbReference>
<proteinExistence type="inferred from homology"/>
<evidence type="ECO:0000256" key="1">
    <source>
        <dbReference type="ARBA" id="ARBA00004123"/>
    </source>
</evidence>
<reference evidence="11 12" key="1">
    <citation type="journal article" date="2011" name="J. Gen. Appl. Microbiol.">
        <title>Draft genome sequencing of the enigmatic yeast Saitoella complicata.</title>
        <authorList>
            <person name="Nishida H."/>
            <person name="Hamamoto M."/>
            <person name="Sugiyama J."/>
        </authorList>
    </citation>
    <scope>NUCLEOTIDE SEQUENCE [LARGE SCALE GENOMIC DNA]</scope>
    <source>
        <strain evidence="11 12">NRRL Y-17804</strain>
    </source>
</reference>
<evidence type="ECO:0000256" key="5">
    <source>
        <dbReference type="ARBA" id="ARBA00023159"/>
    </source>
</evidence>
<reference evidence="11 12" key="3">
    <citation type="journal article" date="2015" name="Genome Announc.">
        <title>Draft Genome Sequence of the Archiascomycetous Yeast Saitoella complicata.</title>
        <authorList>
            <person name="Yamauchi K."/>
            <person name="Kondo S."/>
            <person name="Hamamoto M."/>
            <person name="Takahashi Y."/>
            <person name="Ogura Y."/>
            <person name="Hayashi T."/>
            <person name="Nishida H."/>
        </authorList>
    </citation>
    <scope>NUCLEOTIDE SEQUENCE [LARGE SCALE GENOMIC DNA]</scope>
    <source>
        <strain evidence="11 12">NRRL Y-17804</strain>
    </source>
</reference>
<dbReference type="EMBL" id="BACD03000021">
    <property type="protein sequence ID" value="GAO49319.1"/>
    <property type="molecule type" value="Genomic_DNA"/>
</dbReference>
<keyword evidence="7 9" id="KW-0539">Nucleus</keyword>
<evidence type="ECO:0000256" key="7">
    <source>
        <dbReference type="ARBA" id="ARBA00023242"/>
    </source>
</evidence>
<sequence length="245" mass="27507">MNVSQTNLKDESLKFLNHTGLDVLRQRLHQLSTSLTALNHRLHTEYPLPPYPSLLASFNAILAQFTIVKDALQKMQDELLENAVIPMEFPVRVHEGMLLTMMRSKPEPYVDEWIAQGKAYSEANPPGKGIPAGKERDEDDDDKDEDEEEEDEDEDTLWKFAAAIVATQIDQLNLKAAVQTTKVAELKKEVDETMGSIERVMRFVSRGTIVPGGQPQAQPSTGTAAIYLHMITLIYFVQFPSAEIP</sequence>
<dbReference type="GO" id="GO:0006357">
    <property type="term" value="P:regulation of transcription by RNA polymerase II"/>
    <property type="evidence" value="ECO:0007669"/>
    <property type="project" value="InterPro"/>
</dbReference>
<dbReference type="GO" id="GO:0003712">
    <property type="term" value="F:transcription coregulator activity"/>
    <property type="evidence" value="ECO:0007669"/>
    <property type="project" value="InterPro"/>
</dbReference>
<dbReference type="PANTHER" id="PTHR13074">
    <property type="entry name" value="MEDIATOR OF RNA POLYMERASE II TRANSCRIPTION SUBUNIT 8"/>
    <property type="match status" value="1"/>
</dbReference>
<evidence type="ECO:0000256" key="10">
    <source>
        <dbReference type="SAM" id="MobiDB-lite"/>
    </source>
</evidence>